<organism evidence="3 4">
    <name type="scientific">Brumicola blandensis</name>
    <dbReference type="NCBI Taxonomy" id="3075611"/>
    <lineage>
        <taxon>Bacteria</taxon>
        <taxon>Pseudomonadati</taxon>
        <taxon>Pseudomonadota</taxon>
        <taxon>Gammaproteobacteria</taxon>
        <taxon>Alteromonadales</taxon>
        <taxon>Alteromonadaceae</taxon>
        <taxon>Brumicola</taxon>
    </lineage>
</organism>
<dbReference type="Pfam" id="PF11893">
    <property type="entry name" value="DUF3413"/>
    <property type="match status" value="1"/>
</dbReference>
<feature type="transmembrane region" description="Helical" evidence="1">
    <location>
        <begin position="139"/>
        <end position="160"/>
    </location>
</feature>
<evidence type="ECO:0000313" key="3">
    <source>
        <dbReference type="EMBL" id="MDT0581667.1"/>
    </source>
</evidence>
<protein>
    <submittedName>
        <fullName evidence="3">DUF3413 domain-containing protein</fullName>
    </submittedName>
</protein>
<evidence type="ECO:0000313" key="4">
    <source>
        <dbReference type="Proteomes" id="UP001249020"/>
    </source>
</evidence>
<gene>
    <name evidence="3" type="ORF">RM544_03880</name>
</gene>
<feature type="transmembrane region" description="Helical" evidence="1">
    <location>
        <begin position="51"/>
        <end position="76"/>
    </location>
</feature>
<comment type="caution">
    <text evidence="3">The sequence shown here is derived from an EMBL/GenBank/DDBJ whole genome shotgun (WGS) entry which is preliminary data.</text>
</comment>
<dbReference type="Proteomes" id="UP001249020">
    <property type="component" value="Unassembled WGS sequence"/>
</dbReference>
<keyword evidence="1" id="KW-0812">Transmembrane</keyword>
<proteinExistence type="predicted"/>
<name>A0AAW8QXD8_9ALTE</name>
<evidence type="ECO:0000256" key="1">
    <source>
        <dbReference type="SAM" id="Phobius"/>
    </source>
</evidence>
<feature type="transmembrane region" description="Helical" evidence="1">
    <location>
        <begin position="172"/>
        <end position="194"/>
    </location>
</feature>
<keyword evidence="1" id="KW-0472">Membrane</keyword>
<dbReference type="EMBL" id="JAVRIE010000001">
    <property type="protein sequence ID" value="MDT0581667.1"/>
    <property type="molecule type" value="Genomic_DNA"/>
</dbReference>
<keyword evidence="1" id="KW-1133">Transmembrane helix</keyword>
<dbReference type="InterPro" id="IPR024588">
    <property type="entry name" value="YejM_N"/>
</dbReference>
<feature type="transmembrane region" description="Helical" evidence="1">
    <location>
        <begin position="88"/>
        <end position="108"/>
    </location>
</feature>
<sequence length="511" mass="57549">MIFNETPRRKQINELVAWGHWFAFANILMAIVISSVYLLSSPISNTPLSILYMVLTWLGHISFITFFGFVLLLLPLCYQLKQPRVLKAIGSFIAAVGLALLAFDALLYNKTGFHISFRSAELLRSETEGQMGAFSWLQWFYLLLLVVVWLMFQLVLANAIHKRIKRFMKVRIGAYVSSAFVACFVLSHAIHVWADAKLYAPVLQQDNMLPLSYPATAKTLMSRIGVFDLQDYRQRQTLQFNDTDFSLTYPPKPIYCSVDSQQKLVFISVQDNTPTELPETLTPYGFHFVSNTLEEQYLQSVVYGLPEALLASVSDSQPVLLALAKAFNLEVTMHDHVSSADQDNLNKPYYSATWEDFSAKLKSSNSGLFFANITIDSLEGIDLDLLTRSASVILVTQNDTQAHHQLYSNIPLKATMSTTEDIAPTILQQLGCNATPSNYSIGQALQSPIRTWAVSTQGRHLVVVHDGLITEVSKDGSFEIRDYMTNEKVLTEIDTNLLSRSIKHITEFSKR</sequence>
<dbReference type="AlphaFoldDB" id="A0AAW8QXD8"/>
<evidence type="ECO:0000259" key="2">
    <source>
        <dbReference type="Pfam" id="PF11893"/>
    </source>
</evidence>
<dbReference type="RefSeq" id="WP_311360446.1">
    <property type="nucleotide sequence ID" value="NZ_JAVRIE010000001.1"/>
</dbReference>
<feature type="transmembrane region" description="Helical" evidence="1">
    <location>
        <begin position="21"/>
        <end position="39"/>
    </location>
</feature>
<reference evidence="3 4" key="1">
    <citation type="submission" date="2023-09" db="EMBL/GenBank/DDBJ databases">
        <authorList>
            <person name="Rey-Velasco X."/>
        </authorList>
    </citation>
    <scope>NUCLEOTIDE SEQUENCE [LARGE SCALE GENOMIC DNA]</scope>
    <source>
        <strain evidence="3 4">W409</strain>
    </source>
</reference>
<feature type="domain" description="Inner membrane protein YejM N-terminal" evidence="2">
    <location>
        <begin position="7"/>
        <end position="256"/>
    </location>
</feature>
<accession>A0AAW8QXD8</accession>
<keyword evidence="4" id="KW-1185">Reference proteome</keyword>